<evidence type="ECO:0000313" key="9">
    <source>
        <dbReference type="Proteomes" id="UP001370490"/>
    </source>
</evidence>
<dbReference type="InterPro" id="IPR051238">
    <property type="entry name" value="GDSL_esterase/lipase"/>
</dbReference>
<evidence type="ECO:0000313" key="8">
    <source>
        <dbReference type="EMBL" id="KAK6928016.1"/>
    </source>
</evidence>
<evidence type="ECO:0000256" key="6">
    <source>
        <dbReference type="ARBA" id="ARBA00022963"/>
    </source>
</evidence>
<dbReference type="InterPro" id="IPR035669">
    <property type="entry name" value="SGNH_plant_lipase-like"/>
</dbReference>
<evidence type="ECO:0000256" key="4">
    <source>
        <dbReference type="ARBA" id="ARBA00022729"/>
    </source>
</evidence>
<dbReference type="GO" id="GO:0005576">
    <property type="term" value="C:extracellular region"/>
    <property type="evidence" value="ECO:0007669"/>
    <property type="project" value="UniProtKB-SubCell"/>
</dbReference>
<keyword evidence="6" id="KW-0442">Lipid degradation</keyword>
<keyword evidence="9" id="KW-1185">Reference proteome</keyword>
<dbReference type="GO" id="GO:0016042">
    <property type="term" value="P:lipid catabolic process"/>
    <property type="evidence" value="ECO:0007669"/>
    <property type="project" value="UniProtKB-KW"/>
</dbReference>
<accession>A0AAN8VDT2</accession>
<organism evidence="8 9">
    <name type="scientific">Dillenia turbinata</name>
    <dbReference type="NCBI Taxonomy" id="194707"/>
    <lineage>
        <taxon>Eukaryota</taxon>
        <taxon>Viridiplantae</taxon>
        <taxon>Streptophyta</taxon>
        <taxon>Embryophyta</taxon>
        <taxon>Tracheophyta</taxon>
        <taxon>Spermatophyta</taxon>
        <taxon>Magnoliopsida</taxon>
        <taxon>eudicotyledons</taxon>
        <taxon>Gunneridae</taxon>
        <taxon>Pentapetalae</taxon>
        <taxon>Dilleniales</taxon>
        <taxon>Dilleniaceae</taxon>
        <taxon>Dillenia</taxon>
    </lineage>
</organism>
<sequence length="298" mass="32291">MQNHLHLHSVFGDSLCDTGNNDFLSTLAKANYPPYGSDFPSGPTGRFSNGRNFADFFAEFLGLPMLPRAKDPNLTDGLVTGLNYASGLCGILPETGQIFGKCLSMDTQLNMFEDFVGNKLNSSFKSKEELSNYLANTIVFFYFGSNDLFATVFFQGPLADRLYNLGIRKIIVPEVGPLGCVPAIAGVLGHCQDDVNKSAQHHNGLLARLLKSLQTTLQGSIFVLAKFFSSGLNDGSHPCCEAALKGIGVLCVPQHHACEDASKHFFWDGVHGTEIVFSFMSTGCINDTAICSPTLKEL</sequence>
<dbReference type="EMBL" id="JBAMMX010000014">
    <property type="protein sequence ID" value="KAK6928016.1"/>
    <property type="molecule type" value="Genomic_DNA"/>
</dbReference>
<evidence type="ECO:0000256" key="2">
    <source>
        <dbReference type="ARBA" id="ARBA00008668"/>
    </source>
</evidence>
<name>A0AAN8VDT2_9MAGN</name>
<dbReference type="PANTHER" id="PTHR45650">
    <property type="entry name" value="GDSL-LIKE LIPASE/ACYLHYDROLASE-RELATED"/>
    <property type="match status" value="1"/>
</dbReference>
<dbReference type="Proteomes" id="UP001370490">
    <property type="component" value="Unassembled WGS sequence"/>
</dbReference>
<keyword evidence="4" id="KW-0732">Signal</keyword>
<evidence type="ECO:0000256" key="3">
    <source>
        <dbReference type="ARBA" id="ARBA00022525"/>
    </source>
</evidence>
<dbReference type="PANTHER" id="PTHR45650:SF14">
    <property type="entry name" value="GDSL ESTERASE_LIPASE 7-LIKE"/>
    <property type="match status" value="1"/>
</dbReference>
<evidence type="ECO:0000256" key="1">
    <source>
        <dbReference type="ARBA" id="ARBA00004613"/>
    </source>
</evidence>
<reference evidence="8 9" key="1">
    <citation type="submission" date="2023-12" db="EMBL/GenBank/DDBJ databases">
        <title>A high-quality genome assembly for Dillenia turbinata (Dilleniales).</title>
        <authorList>
            <person name="Chanderbali A."/>
        </authorList>
    </citation>
    <scope>NUCLEOTIDE SEQUENCE [LARGE SCALE GENOMIC DNA]</scope>
    <source>
        <strain evidence="8">LSX21</strain>
        <tissue evidence="8">Leaf</tissue>
    </source>
</reference>
<dbReference type="Pfam" id="PF00657">
    <property type="entry name" value="Lipase_GDSL"/>
    <property type="match status" value="1"/>
</dbReference>
<dbReference type="InterPro" id="IPR001087">
    <property type="entry name" value="GDSL"/>
</dbReference>
<dbReference type="GO" id="GO:0016788">
    <property type="term" value="F:hydrolase activity, acting on ester bonds"/>
    <property type="evidence" value="ECO:0007669"/>
    <property type="project" value="InterPro"/>
</dbReference>
<comment type="caution">
    <text evidence="8">The sequence shown here is derived from an EMBL/GenBank/DDBJ whole genome shotgun (WGS) entry which is preliminary data.</text>
</comment>
<comment type="subcellular location">
    <subcellularLocation>
        <location evidence="1">Secreted</location>
    </subcellularLocation>
</comment>
<evidence type="ECO:0000256" key="7">
    <source>
        <dbReference type="ARBA" id="ARBA00023098"/>
    </source>
</evidence>
<dbReference type="InterPro" id="IPR036514">
    <property type="entry name" value="SGNH_hydro_sf"/>
</dbReference>
<dbReference type="CDD" id="cd01837">
    <property type="entry name" value="SGNH_plant_lipase_like"/>
    <property type="match status" value="1"/>
</dbReference>
<comment type="similarity">
    <text evidence="2">Belongs to the 'GDSL' lipolytic enzyme family.</text>
</comment>
<evidence type="ECO:0000256" key="5">
    <source>
        <dbReference type="ARBA" id="ARBA00022801"/>
    </source>
</evidence>
<feature type="non-terminal residue" evidence="8">
    <location>
        <position position="298"/>
    </location>
</feature>
<gene>
    <name evidence="8" type="ORF">RJ641_006607</name>
</gene>
<dbReference type="AlphaFoldDB" id="A0AAN8VDT2"/>
<protein>
    <submittedName>
        <fullName evidence="8">GDSL lipase/esterase</fullName>
    </submittedName>
</protein>
<proteinExistence type="inferred from homology"/>
<keyword evidence="7" id="KW-0443">Lipid metabolism</keyword>
<keyword evidence="5" id="KW-0378">Hydrolase</keyword>
<dbReference type="Gene3D" id="3.40.50.1110">
    <property type="entry name" value="SGNH hydrolase"/>
    <property type="match status" value="1"/>
</dbReference>
<keyword evidence="3" id="KW-0964">Secreted</keyword>